<feature type="compositionally biased region" description="Low complexity" evidence="1">
    <location>
        <begin position="489"/>
        <end position="501"/>
    </location>
</feature>
<dbReference type="EMBL" id="JANUGQ010000002">
    <property type="protein sequence ID" value="MCS0634708.1"/>
    <property type="molecule type" value="Genomic_DNA"/>
</dbReference>
<evidence type="ECO:0000256" key="1">
    <source>
        <dbReference type="SAM" id="MobiDB-lite"/>
    </source>
</evidence>
<organism evidence="2 3">
    <name type="scientific">Streptomyces pyxinae</name>
    <dbReference type="NCBI Taxonomy" id="2970734"/>
    <lineage>
        <taxon>Bacteria</taxon>
        <taxon>Bacillati</taxon>
        <taxon>Actinomycetota</taxon>
        <taxon>Actinomycetes</taxon>
        <taxon>Kitasatosporales</taxon>
        <taxon>Streptomycetaceae</taxon>
        <taxon>Streptomyces</taxon>
    </lineage>
</organism>
<evidence type="ECO:0000313" key="2">
    <source>
        <dbReference type="EMBL" id="MCS0634708.1"/>
    </source>
</evidence>
<accession>A0ABT2CBC3</accession>
<name>A0ABT2CBC3_9ACTN</name>
<sequence length="799" mass="84011">MTSPTSPHTTPSGPGYRIRLLDARLPAVDAGRYLITATQHVESLDTGDYLHPVEQRFDVRAPQFALAPERVHAVGPAPGSRADHSSTLAHLTLADPLLPWLRAPAAPGGFRAGRPDDEAPWLALLVLAAGELPDDPRADALTTGRTAGELLADENGVRHPLIDPGQIEGDATAPCRTVDIPGDVFQRLVPRTDELRQLVHVRRVETDTGLRGERLAEGSYAVVLSARLPDPAAETRYCAHLVALEGCAGILADADAGTLTGDVRIRLAALHSWSFTSVPAPGGGFPGRVRHFLFDERDQPRDLALRLPVPAPAPGPEAAVPRPDPDTTGAPAPGPDSATRATALTRLRSGRLPLAHEVETGEETFAWYRGPLTAEPARPLPAAPDTGWRGADQLLVYEPAWGVYDASRAAAWSTGRALALADADFTAVLTAWHTRARAHTARLAQRLATAPAPARAAAPGGVPGPRPLGALLEGYAADGSAARLLDAATRTGPAAARPAPAARRRARDRDRTGRLTALLADPPPALRAAVADRLAPEAAAAGAWLARLKLLHGVPFPCLVPDERMLPEESLRTFYVDPGWLDALAAGAAGVAVTGESDAALARALAPWAGDTDPVPRAGVLIRSALVHECPGLLVRPWRGHGEDRHPLAVLRQEALAADVLLVLFDEVPDEVELAEPPEGLSFGVDTGPSGERVITLRRTDAPAGRELDGQAFPAGGDLTPWLRADPAGRPAVLDLRPAEDSGLLAGLRERLTGLGQTAAAELGPAGLALQLVNAPRRQLLTRAAAGDRHTPTEGRTAP</sequence>
<proteinExistence type="predicted"/>
<feature type="region of interest" description="Disordered" evidence="1">
    <location>
        <begin position="489"/>
        <end position="517"/>
    </location>
</feature>
<reference evidence="2" key="1">
    <citation type="submission" date="2022-08" db="EMBL/GenBank/DDBJ databases">
        <authorList>
            <person name="Somphong A."/>
            <person name="Phongsopitanun W."/>
        </authorList>
    </citation>
    <scope>NUCLEOTIDE SEQUENCE</scope>
    <source>
        <strain evidence="2">LP05-1</strain>
    </source>
</reference>
<evidence type="ECO:0000313" key="3">
    <source>
        <dbReference type="Proteomes" id="UP001431313"/>
    </source>
</evidence>
<dbReference type="Proteomes" id="UP001431313">
    <property type="component" value="Unassembled WGS sequence"/>
</dbReference>
<protein>
    <submittedName>
        <fullName evidence="2">Uncharacterized protein</fullName>
    </submittedName>
</protein>
<comment type="caution">
    <text evidence="2">The sequence shown here is derived from an EMBL/GenBank/DDBJ whole genome shotgun (WGS) entry which is preliminary data.</text>
</comment>
<keyword evidence="3" id="KW-1185">Reference proteome</keyword>
<feature type="region of interest" description="Disordered" evidence="1">
    <location>
        <begin position="308"/>
        <end position="338"/>
    </location>
</feature>
<gene>
    <name evidence="2" type="ORF">NX801_03340</name>
</gene>
<dbReference type="RefSeq" id="WP_258785346.1">
    <property type="nucleotide sequence ID" value="NZ_JANUGQ010000002.1"/>
</dbReference>